<comment type="caution">
    <text evidence="1">The sequence shown here is derived from an EMBL/GenBank/DDBJ whole genome shotgun (WGS) entry which is preliminary data.</text>
</comment>
<reference evidence="1 2" key="1">
    <citation type="submission" date="2021-01" db="EMBL/GenBank/DDBJ databases">
        <title>Draft genome sequence of Micromonospora sp. strain STR1s_6.</title>
        <authorList>
            <person name="Karlyshev A."/>
            <person name="Jawad R."/>
        </authorList>
    </citation>
    <scope>NUCLEOTIDE SEQUENCE [LARGE SCALE GENOMIC DNA]</scope>
    <source>
        <strain evidence="1 2">STR1S-6</strain>
    </source>
</reference>
<accession>A0ABS1Y9J1</accession>
<dbReference type="Proteomes" id="UP000622245">
    <property type="component" value="Unassembled WGS sequence"/>
</dbReference>
<protein>
    <submittedName>
        <fullName evidence="1">Uncharacterized protein</fullName>
    </submittedName>
</protein>
<proteinExistence type="predicted"/>
<keyword evidence="2" id="KW-1185">Reference proteome</keyword>
<organism evidence="1 2">
    <name type="scientific">Micromonospora tarensis</name>
    <dbReference type="NCBI Taxonomy" id="2806100"/>
    <lineage>
        <taxon>Bacteria</taxon>
        <taxon>Bacillati</taxon>
        <taxon>Actinomycetota</taxon>
        <taxon>Actinomycetes</taxon>
        <taxon>Micromonosporales</taxon>
        <taxon>Micromonosporaceae</taxon>
        <taxon>Micromonospora</taxon>
    </lineage>
</organism>
<dbReference type="EMBL" id="JAEVHL010000001">
    <property type="protein sequence ID" value="MBM0274004.1"/>
    <property type="molecule type" value="Genomic_DNA"/>
</dbReference>
<gene>
    <name evidence="1" type="ORF">JM949_00265</name>
</gene>
<evidence type="ECO:0000313" key="1">
    <source>
        <dbReference type="EMBL" id="MBM0274004.1"/>
    </source>
</evidence>
<name>A0ABS1Y9J1_9ACTN</name>
<evidence type="ECO:0000313" key="2">
    <source>
        <dbReference type="Proteomes" id="UP000622245"/>
    </source>
</evidence>
<sequence length="345" mass="37676">MGLRRETTYAGYARAAVNAKTLMAEHCARQGADELVSVIMADALTVKVNNHQWQAQTATAQSAGRTLTRQLETAWRIGEPFVVAPAMTAIIAAAAQALDLTDDLLTADTAPTDSGVLFLPEPIFIRSAAGTIRGIAAITWTTMITPAGRSWLICGWADHEDTDDPHIAALLASAEYQRNRATFGPYILTDLTTLPVGRPVPALELPETDAPPIDWRSAPDGRTVIDDRTASRVCAAITYAFWRIQAQPLATVSESPLPRATSRRAARSSIVHNTRVVMLRRTSPVGAGVDGDAKWHYRVRFFVRGHWRHLTAKDGTRYRIWIHTHIKGPDGAPLLHGELVSVLGR</sequence>